<accession>A0A3A1U4I7</accession>
<evidence type="ECO:0000313" key="2">
    <source>
        <dbReference type="Proteomes" id="UP000265742"/>
    </source>
</evidence>
<evidence type="ECO:0000313" key="1">
    <source>
        <dbReference type="EMBL" id="RIX29938.1"/>
    </source>
</evidence>
<gene>
    <name evidence="1" type="ORF">D1781_00175</name>
</gene>
<protein>
    <recommendedName>
        <fullName evidence="3">YozE SAM-like domain-containing protein</fullName>
    </recommendedName>
</protein>
<evidence type="ECO:0008006" key="3">
    <source>
        <dbReference type="Google" id="ProtNLM"/>
    </source>
</evidence>
<dbReference type="Proteomes" id="UP000265742">
    <property type="component" value="Unassembled WGS sequence"/>
</dbReference>
<dbReference type="InterPro" id="IPR036806">
    <property type="entry name" value="YozE_SAM-like_sf"/>
</dbReference>
<proteinExistence type="predicted"/>
<dbReference type="EMBL" id="QXTG01000001">
    <property type="protein sequence ID" value="RIX29938.1"/>
    <property type="molecule type" value="Genomic_DNA"/>
</dbReference>
<name>A0A3A1U4I7_9MICO</name>
<reference evidence="2" key="1">
    <citation type="submission" date="2018-09" db="EMBL/GenBank/DDBJ databases">
        <authorList>
            <person name="Kim I."/>
        </authorList>
    </citation>
    <scope>NUCLEOTIDE SEQUENCE [LARGE SCALE GENOMIC DNA]</scope>
    <source>
        <strain evidence="2">DD4a</strain>
    </source>
</reference>
<comment type="caution">
    <text evidence="1">The sequence shown here is derived from an EMBL/GenBank/DDBJ whole genome shotgun (WGS) entry which is preliminary data.</text>
</comment>
<dbReference type="RefSeq" id="WP_119480301.1">
    <property type="nucleotide sequence ID" value="NZ_QXTG01000001.1"/>
</dbReference>
<dbReference type="OrthoDB" id="5119657at2"/>
<keyword evidence="2" id="KW-1185">Reference proteome</keyword>
<dbReference type="AlphaFoldDB" id="A0A3A1U4I7"/>
<sequence>MATTLTFPEWLAEQQDRGDEVAEFAREVAHLTDFPQSGGKAIYDGYFETALPAQQIVYERAWTEFSAHPEPAVS</sequence>
<organism evidence="1 2">
    <name type="scientific">Amnibacterium setariae</name>
    <dbReference type="NCBI Taxonomy" id="2306585"/>
    <lineage>
        <taxon>Bacteria</taxon>
        <taxon>Bacillati</taxon>
        <taxon>Actinomycetota</taxon>
        <taxon>Actinomycetes</taxon>
        <taxon>Micrococcales</taxon>
        <taxon>Microbacteriaceae</taxon>
        <taxon>Amnibacterium</taxon>
    </lineage>
</organism>
<dbReference type="SUPFAM" id="SSF140652">
    <property type="entry name" value="YozE-like"/>
    <property type="match status" value="1"/>
</dbReference>